<gene>
    <name evidence="3" type="primary">101900729</name>
</gene>
<dbReference type="EnsemblMetazoa" id="MDOA006524-RB">
    <property type="protein sequence ID" value="MDOA006524-PB"/>
    <property type="gene ID" value="MDOA006524"/>
</dbReference>
<dbReference type="VEuPathDB" id="VectorBase:MDOMA2_011293"/>
<feature type="chain" id="PRO_5044560627" evidence="2">
    <location>
        <begin position="23"/>
        <end position="196"/>
    </location>
</feature>
<dbReference type="AlphaFoldDB" id="A0A1I8MMK5"/>
<evidence type="ECO:0000313" key="3">
    <source>
        <dbReference type="EnsemblMetazoa" id="MDOA006524-PB"/>
    </source>
</evidence>
<feature type="signal peptide" evidence="2">
    <location>
        <begin position="1"/>
        <end position="22"/>
    </location>
</feature>
<sequence>MVSHKLFGILLIASSLLACVSAASTKRPVVNKRLAGIYVKDNKNGELRFLASNSQINEAINQKQEFLEQLRPTTTGTGNGVTPIIINTATATATATGTATGTGTLTTGTGTGTGTLTTTGATGGGGGAGVVGPSPIGDLLPQIVAQAALQRRRPGNNRRRVVNKRRRGGNNRRRGNRRGNNRNKNRPQVFVVRPRN</sequence>
<name>A0A1I8MMK5_MUSDO</name>
<feature type="region of interest" description="Disordered" evidence="1">
    <location>
        <begin position="151"/>
        <end position="187"/>
    </location>
</feature>
<evidence type="ECO:0000256" key="1">
    <source>
        <dbReference type="SAM" id="MobiDB-lite"/>
    </source>
</evidence>
<feature type="compositionally biased region" description="Basic residues" evidence="1">
    <location>
        <begin position="151"/>
        <end position="185"/>
    </location>
</feature>
<reference evidence="3" key="1">
    <citation type="submission" date="2020-05" db="UniProtKB">
        <authorList>
            <consortium name="EnsemblMetazoa"/>
        </authorList>
    </citation>
    <scope>IDENTIFICATION</scope>
    <source>
        <strain evidence="3">Aabys</strain>
    </source>
</reference>
<accession>A0A1I8MMK5</accession>
<organism evidence="3">
    <name type="scientific">Musca domestica</name>
    <name type="common">House fly</name>
    <dbReference type="NCBI Taxonomy" id="7370"/>
    <lineage>
        <taxon>Eukaryota</taxon>
        <taxon>Metazoa</taxon>
        <taxon>Ecdysozoa</taxon>
        <taxon>Arthropoda</taxon>
        <taxon>Hexapoda</taxon>
        <taxon>Insecta</taxon>
        <taxon>Pterygota</taxon>
        <taxon>Neoptera</taxon>
        <taxon>Endopterygota</taxon>
        <taxon>Diptera</taxon>
        <taxon>Brachycera</taxon>
        <taxon>Muscomorpha</taxon>
        <taxon>Muscoidea</taxon>
        <taxon>Muscidae</taxon>
        <taxon>Musca</taxon>
    </lineage>
</organism>
<dbReference type="VEuPathDB" id="VectorBase:MDOA006524"/>
<proteinExistence type="predicted"/>
<protein>
    <submittedName>
        <fullName evidence="3">Uncharacterized protein</fullName>
    </submittedName>
</protein>
<dbReference type="OrthoDB" id="8065428at2759"/>
<keyword evidence="2" id="KW-0732">Signal</keyword>
<dbReference type="eggNOG" id="ENOG502T91X">
    <property type="taxonomic scope" value="Eukaryota"/>
</dbReference>
<dbReference type="PROSITE" id="PS51257">
    <property type="entry name" value="PROKAR_LIPOPROTEIN"/>
    <property type="match status" value="1"/>
</dbReference>
<evidence type="ECO:0000256" key="2">
    <source>
        <dbReference type="SAM" id="SignalP"/>
    </source>
</evidence>